<dbReference type="InterPro" id="IPR010516">
    <property type="entry name" value="SAP18"/>
</dbReference>
<sequence>MNNTVVGSLVETQEEKPIDREKCCPLLLRVFCANGRHNPLSDYGRGSVPPNELQIYTWMDCSLRELMTLVKEVNPDARRRGTLFEFAVVSPDRMSSRYAVREIGNTCNGNRGVDDNKT</sequence>
<reference evidence="4" key="1">
    <citation type="submission" date="2022-11" db="UniProtKB">
        <authorList>
            <consortium name="WormBaseParasite"/>
        </authorList>
    </citation>
    <scope>IDENTIFICATION</scope>
</reference>
<name>A0A914WNN5_9BILA</name>
<dbReference type="Gene3D" id="3.10.20.550">
    <property type="entry name" value="ASAP complex, SAP18 subunit"/>
    <property type="match status" value="1"/>
</dbReference>
<dbReference type="WBParaSite" id="PSAMB.scaffold4733size13690.g25052.t1">
    <property type="protein sequence ID" value="PSAMB.scaffold4733size13690.g25052.t1"/>
    <property type="gene ID" value="PSAMB.scaffold4733size13690.g25052"/>
</dbReference>
<evidence type="ECO:0000256" key="2">
    <source>
        <dbReference type="ARBA" id="ARBA00030511"/>
    </source>
</evidence>
<proteinExistence type="inferred from homology"/>
<dbReference type="PANTHER" id="PTHR13082:SF0">
    <property type="entry name" value="HISTONE DEACETYLASE COMPLEX SUBUNIT SAP18"/>
    <property type="match status" value="1"/>
</dbReference>
<organism evidence="3 4">
    <name type="scientific">Plectus sambesii</name>
    <dbReference type="NCBI Taxonomy" id="2011161"/>
    <lineage>
        <taxon>Eukaryota</taxon>
        <taxon>Metazoa</taxon>
        <taxon>Ecdysozoa</taxon>
        <taxon>Nematoda</taxon>
        <taxon>Chromadorea</taxon>
        <taxon>Plectida</taxon>
        <taxon>Plectina</taxon>
        <taxon>Plectoidea</taxon>
        <taxon>Plectidae</taxon>
        <taxon>Plectus</taxon>
    </lineage>
</organism>
<dbReference type="GO" id="GO:0003714">
    <property type="term" value="F:transcription corepressor activity"/>
    <property type="evidence" value="ECO:0007669"/>
    <property type="project" value="TreeGrafter"/>
</dbReference>
<evidence type="ECO:0000256" key="1">
    <source>
        <dbReference type="ARBA" id="ARBA00009143"/>
    </source>
</evidence>
<dbReference type="PANTHER" id="PTHR13082">
    <property type="entry name" value="SAP18"/>
    <property type="match status" value="1"/>
</dbReference>
<dbReference type="Proteomes" id="UP000887566">
    <property type="component" value="Unplaced"/>
</dbReference>
<dbReference type="Pfam" id="PF06487">
    <property type="entry name" value="SAP18"/>
    <property type="match status" value="1"/>
</dbReference>
<dbReference type="InterPro" id="IPR042534">
    <property type="entry name" value="SAP18_sf"/>
</dbReference>
<accession>A0A914WNN5</accession>
<evidence type="ECO:0000313" key="4">
    <source>
        <dbReference type="WBParaSite" id="PSAMB.scaffold4733size13690.g25052.t1"/>
    </source>
</evidence>
<evidence type="ECO:0000313" key="3">
    <source>
        <dbReference type="Proteomes" id="UP000887566"/>
    </source>
</evidence>
<keyword evidence="3" id="KW-1185">Reference proteome</keyword>
<comment type="similarity">
    <text evidence="1">Belongs to the SAP18 family.</text>
</comment>
<dbReference type="GO" id="GO:0005634">
    <property type="term" value="C:nucleus"/>
    <property type="evidence" value="ECO:0007669"/>
    <property type="project" value="TreeGrafter"/>
</dbReference>
<dbReference type="AlphaFoldDB" id="A0A914WNN5"/>
<protein>
    <recommendedName>
        <fullName evidence="2">18 kDa Sin3-associated polypeptide</fullName>
    </recommendedName>
</protein>